<comment type="caution">
    <text evidence="1">The sequence shown here is derived from an EMBL/GenBank/DDBJ whole genome shotgun (WGS) entry which is preliminary data.</text>
</comment>
<name>A0ABV4DTS5_9CLOT</name>
<protein>
    <submittedName>
        <fullName evidence="1">Uncharacterized protein</fullName>
    </submittedName>
</protein>
<dbReference type="Proteomes" id="UP001565220">
    <property type="component" value="Unassembled WGS sequence"/>
</dbReference>
<accession>A0ABV4DTS5</accession>
<dbReference type="EMBL" id="JBGFFE010000002">
    <property type="protein sequence ID" value="MEY8762458.1"/>
    <property type="molecule type" value="Genomic_DNA"/>
</dbReference>
<sequence length="68" mass="8194">MDFNLCEECEKYKAKYKVYLSGVETIDLCGRCIRKKKYAEYECIPIDELDMDDEEQEGWEDIAEYYND</sequence>
<organism evidence="1 2">
    <name type="scientific">Clostridium lapidicellarium</name>
    <dbReference type="NCBI Taxonomy" id="3240931"/>
    <lineage>
        <taxon>Bacteria</taxon>
        <taxon>Bacillati</taxon>
        <taxon>Bacillota</taxon>
        <taxon>Clostridia</taxon>
        <taxon>Eubacteriales</taxon>
        <taxon>Clostridiaceae</taxon>
        <taxon>Clostridium</taxon>
    </lineage>
</organism>
<proteinExistence type="predicted"/>
<evidence type="ECO:0000313" key="1">
    <source>
        <dbReference type="EMBL" id="MEY8762458.1"/>
    </source>
</evidence>
<keyword evidence="2" id="KW-1185">Reference proteome</keyword>
<gene>
    <name evidence="1" type="ORF">AB8S09_02175</name>
</gene>
<reference evidence="1 2" key="1">
    <citation type="submission" date="2024-08" db="EMBL/GenBank/DDBJ databases">
        <title>Clostridium lapicellarii sp. nov., and Clostridium renhuaiense sp. nov., two species isolated from the mud in a fermentation cellar used for producing sauce-flavour Chinese liquors.</title>
        <authorList>
            <person name="Yang F."/>
            <person name="Wang H."/>
            <person name="Chen L.Q."/>
            <person name="Zhou N."/>
            <person name="Lu J.J."/>
            <person name="Pu X.X."/>
            <person name="Wan B."/>
            <person name="Wang L."/>
            <person name="Liu S.J."/>
        </authorList>
    </citation>
    <scope>NUCLEOTIDE SEQUENCE [LARGE SCALE GENOMIC DNA]</scope>
    <source>
        <strain evidence="1 2">MT-113</strain>
    </source>
</reference>
<dbReference type="RefSeq" id="WP_369868391.1">
    <property type="nucleotide sequence ID" value="NZ_JBGFFE010000002.1"/>
</dbReference>
<evidence type="ECO:0000313" key="2">
    <source>
        <dbReference type="Proteomes" id="UP001565220"/>
    </source>
</evidence>